<protein>
    <submittedName>
        <fullName evidence="2">14449_t:CDS:1</fullName>
    </submittedName>
</protein>
<dbReference type="EMBL" id="CAJVPP010001825">
    <property type="protein sequence ID" value="CAG8574615.1"/>
    <property type="molecule type" value="Genomic_DNA"/>
</dbReference>
<dbReference type="Proteomes" id="UP000789375">
    <property type="component" value="Unassembled WGS sequence"/>
</dbReference>
<feature type="region of interest" description="Disordered" evidence="1">
    <location>
        <begin position="214"/>
        <end position="245"/>
    </location>
</feature>
<feature type="region of interest" description="Disordered" evidence="1">
    <location>
        <begin position="133"/>
        <end position="199"/>
    </location>
</feature>
<keyword evidence="3" id="KW-1185">Reference proteome</keyword>
<accession>A0A9N9G3G8</accession>
<proteinExistence type="predicted"/>
<evidence type="ECO:0000313" key="3">
    <source>
        <dbReference type="Proteomes" id="UP000789375"/>
    </source>
</evidence>
<sequence>MSDPNVADFWKEVERQKELKNQIDIAWAEGILQSARATTDGVVNAIKTTNEIHQQNLLSLLPAGYIPAVGLKSGEQTTKLDSSFEYTPTTRLDSSSEYTPLDSSSEYIPSEESEEEDEFELIPVRCKKTKLKLNESPSFPSPQLPGQSIRLIPTDTKDNNIKEGSCKEIQETRSNNHIDQRQSSQHEVDPSDVNTNDEADLPETCEKNEIELFQGPQEIGSNNHIDQRQSSQHEVDPPGLSTNDEMDLETCEEVGENEMDLDLQEPSIVCIAESNSEGLEWDDVMRKVEAYRKQLKKTKYAFDYFA</sequence>
<evidence type="ECO:0000313" key="2">
    <source>
        <dbReference type="EMBL" id="CAG8574615.1"/>
    </source>
</evidence>
<comment type="caution">
    <text evidence="2">The sequence shown here is derived from an EMBL/GenBank/DDBJ whole genome shotgun (WGS) entry which is preliminary data.</text>
</comment>
<feature type="compositionally biased region" description="Basic and acidic residues" evidence="1">
    <location>
        <begin position="225"/>
        <end position="236"/>
    </location>
</feature>
<dbReference type="AlphaFoldDB" id="A0A9N9G3G8"/>
<name>A0A9N9G3G8_FUNMO</name>
<gene>
    <name evidence="2" type="ORF">FMOSSE_LOCUS7633</name>
</gene>
<evidence type="ECO:0000256" key="1">
    <source>
        <dbReference type="SAM" id="MobiDB-lite"/>
    </source>
</evidence>
<feature type="compositionally biased region" description="Polar residues" evidence="1">
    <location>
        <begin position="83"/>
        <end position="102"/>
    </location>
</feature>
<organism evidence="2 3">
    <name type="scientific">Funneliformis mosseae</name>
    <name type="common">Endomycorrhizal fungus</name>
    <name type="synonym">Glomus mosseae</name>
    <dbReference type="NCBI Taxonomy" id="27381"/>
    <lineage>
        <taxon>Eukaryota</taxon>
        <taxon>Fungi</taxon>
        <taxon>Fungi incertae sedis</taxon>
        <taxon>Mucoromycota</taxon>
        <taxon>Glomeromycotina</taxon>
        <taxon>Glomeromycetes</taxon>
        <taxon>Glomerales</taxon>
        <taxon>Glomeraceae</taxon>
        <taxon>Funneliformis</taxon>
    </lineage>
</organism>
<feature type="region of interest" description="Disordered" evidence="1">
    <location>
        <begin position="83"/>
        <end position="119"/>
    </location>
</feature>
<feature type="compositionally biased region" description="Acidic residues" evidence="1">
    <location>
        <begin position="109"/>
        <end position="119"/>
    </location>
</feature>
<reference evidence="2" key="1">
    <citation type="submission" date="2021-06" db="EMBL/GenBank/DDBJ databases">
        <authorList>
            <person name="Kallberg Y."/>
            <person name="Tangrot J."/>
            <person name="Rosling A."/>
        </authorList>
    </citation>
    <scope>NUCLEOTIDE SEQUENCE</scope>
    <source>
        <strain evidence="2">87-6 pot B 2015</strain>
    </source>
</reference>
<feature type="compositionally biased region" description="Basic and acidic residues" evidence="1">
    <location>
        <begin position="155"/>
        <end position="189"/>
    </location>
</feature>